<accession>A7EGT7</accession>
<protein>
    <submittedName>
        <fullName evidence="1">Uncharacterized protein</fullName>
    </submittedName>
</protein>
<dbReference type="AlphaFoldDB" id="A7EGT7"/>
<dbReference type="KEGG" id="ssl:SS1G_04529"/>
<reference evidence="2" key="1">
    <citation type="journal article" date="2011" name="PLoS Genet.">
        <title>Genomic analysis of the necrotrophic fungal pathogens Sclerotinia sclerotiorum and Botrytis cinerea.</title>
        <authorList>
            <person name="Amselem J."/>
            <person name="Cuomo C.A."/>
            <person name="van Kan J.A."/>
            <person name="Viaud M."/>
            <person name="Benito E.P."/>
            <person name="Couloux A."/>
            <person name="Coutinho P.M."/>
            <person name="de Vries R.P."/>
            <person name="Dyer P.S."/>
            <person name="Fillinger S."/>
            <person name="Fournier E."/>
            <person name="Gout L."/>
            <person name="Hahn M."/>
            <person name="Kohn L."/>
            <person name="Lapalu N."/>
            <person name="Plummer K.M."/>
            <person name="Pradier J.M."/>
            <person name="Quevillon E."/>
            <person name="Sharon A."/>
            <person name="Simon A."/>
            <person name="ten Have A."/>
            <person name="Tudzynski B."/>
            <person name="Tudzynski P."/>
            <person name="Wincker P."/>
            <person name="Andrew M."/>
            <person name="Anthouard V."/>
            <person name="Beever R.E."/>
            <person name="Beffa R."/>
            <person name="Benoit I."/>
            <person name="Bouzid O."/>
            <person name="Brault B."/>
            <person name="Chen Z."/>
            <person name="Choquer M."/>
            <person name="Collemare J."/>
            <person name="Cotton P."/>
            <person name="Danchin E.G."/>
            <person name="Da Silva C."/>
            <person name="Gautier A."/>
            <person name="Giraud C."/>
            <person name="Giraud T."/>
            <person name="Gonzalez C."/>
            <person name="Grossetete S."/>
            <person name="Guldener U."/>
            <person name="Henrissat B."/>
            <person name="Howlett B.J."/>
            <person name="Kodira C."/>
            <person name="Kretschmer M."/>
            <person name="Lappartient A."/>
            <person name="Leroch M."/>
            <person name="Levis C."/>
            <person name="Mauceli E."/>
            <person name="Neuveglise C."/>
            <person name="Oeser B."/>
            <person name="Pearson M."/>
            <person name="Poulain J."/>
            <person name="Poussereau N."/>
            <person name="Quesneville H."/>
            <person name="Rascle C."/>
            <person name="Schumacher J."/>
            <person name="Segurens B."/>
            <person name="Sexton A."/>
            <person name="Silva E."/>
            <person name="Sirven C."/>
            <person name="Soanes D.M."/>
            <person name="Talbot N.J."/>
            <person name="Templeton M."/>
            <person name="Yandava C."/>
            <person name="Yarden O."/>
            <person name="Zeng Q."/>
            <person name="Rollins J.A."/>
            <person name="Lebrun M.H."/>
            <person name="Dickman M."/>
        </authorList>
    </citation>
    <scope>NUCLEOTIDE SEQUENCE [LARGE SCALE GENOMIC DNA]</scope>
    <source>
        <strain evidence="2">ATCC 18683 / 1980 / Ss-1</strain>
    </source>
</reference>
<evidence type="ECO:0000313" key="1">
    <source>
        <dbReference type="EMBL" id="EDO02053.1"/>
    </source>
</evidence>
<gene>
    <name evidence="1" type="ORF">SS1G_04529</name>
</gene>
<name>A7EGT7_SCLS1</name>
<dbReference type="EMBL" id="CH476625">
    <property type="protein sequence ID" value="EDO02053.1"/>
    <property type="molecule type" value="Genomic_DNA"/>
</dbReference>
<dbReference type="InParanoid" id="A7EGT7"/>
<keyword evidence="2" id="KW-1185">Reference proteome</keyword>
<organism evidence="1 2">
    <name type="scientific">Sclerotinia sclerotiorum (strain ATCC 18683 / 1980 / Ss-1)</name>
    <name type="common">White mold</name>
    <name type="synonym">Whetzelinia sclerotiorum</name>
    <dbReference type="NCBI Taxonomy" id="665079"/>
    <lineage>
        <taxon>Eukaryota</taxon>
        <taxon>Fungi</taxon>
        <taxon>Dikarya</taxon>
        <taxon>Ascomycota</taxon>
        <taxon>Pezizomycotina</taxon>
        <taxon>Leotiomycetes</taxon>
        <taxon>Helotiales</taxon>
        <taxon>Sclerotiniaceae</taxon>
        <taxon>Sclerotinia</taxon>
    </lineage>
</organism>
<dbReference type="HOGENOM" id="CLU_2868966_0_0_1"/>
<proteinExistence type="predicted"/>
<dbReference type="RefSeq" id="XP_001594721.1">
    <property type="nucleotide sequence ID" value="XM_001594671.1"/>
</dbReference>
<evidence type="ECO:0000313" key="2">
    <source>
        <dbReference type="Proteomes" id="UP000001312"/>
    </source>
</evidence>
<sequence>MANLVMVGWGSCLKNCVKFEKLMFPGISGIPDYICKGGMYVLVGTGLKSVESLAWALELAKDSA</sequence>
<dbReference type="Proteomes" id="UP000001312">
    <property type="component" value="Unassembled WGS sequence"/>
</dbReference>
<dbReference type="GeneID" id="5490528"/>